<dbReference type="InterPro" id="IPR013087">
    <property type="entry name" value="Znf_C2H2_type"/>
</dbReference>
<dbReference type="AlphaFoldDB" id="A0A813ZPK7"/>
<dbReference type="Proteomes" id="UP000663879">
    <property type="component" value="Unassembled WGS sequence"/>
</dbReference>
<evidence type="ECO:0000313" key="4">
    <source>
        <dbReference type="Proteomes" id="UP000663879"/>
    </source>
</evidence>
<feature type="domain" description="C2H2-type" evidence="2">
    <location>
        <begin position="94"/>
        <end position="122"/>
    </location>
</feature>
<proteinExistence type="predicted"/>
<accession>A0A813ZPK7</accession>
<sequence>MDFPNYRNGHEKLRPMMSSDNYPNYFPNHLNYHHQPFHNGINYNMHNIHNFRHSEPMSHHRLGPVYHYVNSNENHLNYHYQAPRVVTPRQELCLMCDECPKVFCSQEYLELHKKNKHPKKDIVYIQIPSQTTHECNLKFVPKDFNKSPSPSSETYCEICRRNFCNKYFLIKHKKSVHSKKNGELSNDIETQSVNSNNSLFTKKNWYCNYCKKEYYSYKYLLNHFLSKHKEQYLRSVELSQKIGDNENVNKIRRQKILLKKHILMIVKKRMEKCLEKNGCKNMPKKSSLISMIRLIKFLSSNRFRSFYKCFNWKQMFKKYILSNTKQFKANKCVYGRKKYLIQEFQIKLDNGNFLKDKIKFPNLIKLKVCSFMKEEISIGFLKLRPIDRNRKTPKM</sequence>
<dbReference type="OrthoDB" id="10020956at2759"/>
<feature type="domain" description="C2H2-type" evidence="2">
    <location>
        <begin position="154"/>
        <end position="182"/>
    </location>
</feature>
<organism evidence="3 4">
    <name type="scientific">Brachionus calyciflorus</name>
    <dbReference type="NCBI Taxonomy" id="104777"/>
    <lineage>
        <taxon>Eukaryota</taxon>
        <taxon>Metazoa</taxon>
        <taxon>Spiralia</taxon>
        <taxon>Gnathifera</taxon>
        <taxon>Rotifera</taxon>
        <taxon>Eurotatoria</taxon>
        <taxon>Monogononta</taxon>
        <taxon>Pseudotrocha</taxon>
        <taxon>Ploima</taxon>
        <taxon>Brachionidae</taxon>
        <taxon>Brachionus</taxon>
    </lineage>
</organism>
<dbReference type="PROSITE" id="PS50157">
    <property type="entry name" value="ZINC_FINGER_C2H2_2"/>
    <property type="match status" value="2"/>
</dbReference>
<name>A0A813ZPK7_9BILA</name>
<dbReference type="SMART" id="SM00355">
    <property type="entry name" value="ZnF_C2H2"/>
    <property type="match status" value="3"/>
</dbReference>
<gene>
    <name evidence="3" type="ORF">OXX778_LOCUS11464</name>
</gene>
<evidence type="ECO:0000313" key="3">
    <source>
        <dbReference type="EMBL" id="CAF0902357.1"/>
    </source>
</evidence>
<comment type="caution">
    <text evidence="3">The sequence shown here is derived from an EMBL/GenBank/DDBJ whole genome shotgun (WGS) entry which is preliminary data.</text>
</comment>
<dbReference type="EMBL" id="CAJNOC010001945">
    <property type="protein sequence ID" value="CAF0902357.1"/>
    <property type="molecule type" value="Genomic_DNA"/>
</dbReference>
<reference evidence="3" key="1">
    <citation type="submission" date="2021-02" db="EMBL/GenBank/DDBJ databases">
        <authorList>
            <person name="Nowell W R."/>
        </authorList>
    </citation>
    <scope>NUCLEOTIDE SEQUENCE</scope>
    <source>
        <strain evidence="3">Ploen Becks lab</strain>
    </source>
</reference>
<evidence type="ECO:0000259" key="2">
    <source>
        <dbReference type="PROSITE" id="PS50157"/>
    </source>
</evidence>
<protein>
    <recommendedName>
        <fullName evidence="2">C2H2-type domain-containing protein</fullName>
    </recommendedName>
</protein>
<keyword evidence="1" id="KW-0862">Zinc</keyword>
<keyword evidence="1" id="KW-0479">Metal-binding</keyword>
<dbReference type="GO" id="GO:0008270">
    <property type="term" value="F:zinc ion binding"/>
    <property type="evidence" value="ECO:0007669"/>
    <property type="project" value="UniProtKB-KW"/>
</dbReference>
<keyword evidence="4" id="KW-1185">Reference proteome</keyword>
<evidence type="ECO:0000256" key="1">
    <source>
        <dbReference type="PROSITE-ProRule" id="PRU00042"/>
    </source>
</evidence>
<dbReference type="PROSITE" id="PS00028">
    <property type="entry name" value="ZINC_FINGER_C2H2_1"/>
    <property type="match status" value="3"/>
</dbReference>
<keyword evidence="1" id="KW-0863">Zinc-finger</keyword>